<keyword evidence="6" id="KW-1185">Reference proteome</keyword>
<organism evidence="5 6">
    <name type="scientific">Rhamnella rubrinervis</name>
    <dbReference type="NCBI Taxonomy" id="2594499"/>
    <lineage>
        <taxon>Eukaryota</taxon>
        <taxon>Viridiplantae</taxon>
        <taxon>Streptophyta</taxon>
        <taxon>Embryophyta</taxon>
        <taxon>Tracheophyta</taxon>
        <taxon>Spermatophyta</taxon>
        <taxon>Magnoliopsida</taxon>
        <taxon>eudicotyledons</taxon>
        <taxon>Gunneridae</taxon>
        <taxon>Pentapetalae</taxon>
        <taxon>rosids</taxon>
        <taxon>fabids</taxon>
        <taxon>Rosales</taxon>
        <taxon>Rhamnaceae</taxon>
        <taxon>rhamnoid group</taxon>
        <taxon>Rhamneae</taxon>
        <taxon>Rhamnella</taxon>
    </lineage>
</organism>
<dbReference type="SUPFAM" id="SSF54403">
    <property type="entry name" value="Cystatin/monellin"/>
    <property type="match status" value="1"/>
</dbReference>
<evidence type="ECO:0000313" key="5">
    <source>
        <dbReference type="EMBL" id="KAF3451836.1"/>
    </source>
</evidence>
<name>A0A8K0MMM0_9ROSA</name>
<dbReference type="InterPro" id="IPR018073">
    <property type="entry name" value="Prot_inh_cystat_CS"/>
</dbReference>
<keyword evidence="2" id="KW-0789">Thiol protease inhibitor</keyword>
<accession>A0A8K0MMM0</accession>
<evidence type="ECO:0000256" key="2">
    <source>
        <dbReference type="ARBA" id="ARBA00022704"/>
    </source>
</evidence>
<feature type="signal peptide" evidence="3">
    <location>
        <begin position="1"/>
        <end position="20"/>
    </location>
</feature>
<feature type="domain" description="Cystatin" evidence="4">
    <location>
        <begin position="25"/>
        <end position="114"/>
    </location>
</feature>
<dbReference type="AlphaFoldDB" id="A0A8K0MMM0"/>
<dbReference type="Proteomes" id="UP000796880">
    <property type="component" value="Unassembled WGS sequence"/>
</dbReference>
<dbReference type="PROSITE" id="PS00287">
    <property type="entry name" value="CYSTATIN"/>
    <property type="match status" value="1"/>
</dbReference>
<gene>
    <name evidence="5" type="ORF">FNV43_RR07932</name>
</gene>
<keyword evidence="3" id="KW-0732">Signal</keyword>
<dbReference type="SMART" id="SM00043">
    <property type="entry name" value="CY"/>
    <property type="match status" value="1"/>
</dbReference>
<evidence type="ECO:0000259" key="4">
    <source>
        <dbReference type="SMART" id="SM00043"/>
    </source>
</evidence>
<evidence type="ECO:0000256" key="3">
    <source>
        <dbReference type="SAM" id="SignalP"/>
    </source>
</evidence>
<dbReference type="InterPro" id="IPR046350">
    <property type="entry name" value="Cystatin_sf"/>
</dbReference>
<dbReference type="OrthoDB" id="2016588at2759"/>
<sequence length="115" mass="12760">MRAHIILVLLALFVASAASAARSNALLGGWKPIEDLKDPHVKEIAEFAVSEHNKQSKADLKFDSVVKGESQVVAGTNYRLVISVKNGKASELYQAVVWEKTWEHFLKLTSFNPVR</sequence>
<protein>
    <recommendedName>
        <fullName evidence="4">Cystatin domain-containing protein</fullName>
    </recommendedName>
</protein>
<dbReference type="Pfam" id="PF16845">
    <property type="entry name" value="SQAPI"/>
    <property type="match status" value="1"/>
</dbReference>
<evidence type="ECO:0000313" key="6">
    <source>
        <dbReference type="Proteomes" id="UP000796880"/>
    </source>
</evidence>
<dbReference type="Gene3D" id="3.10.450.10">
    <property type="match status" value="1"/>
</dbReference>
<proteinExistence type="predicted"/>
<dbReference type="CDD" id="cd00042">
    <property type="entry name" value="CY"/>
    <property type="match status" value="1"/>
</dbReference>
<dbReference type="InterPro" id="IPR000010">
    <property type="entry name" value="Cystatin_dom"/>
</dbReference>
<dbReference type="PANTHER" id="PTHR47364:SF2">
    <property type="entry name" value="CYSTEINE PROTEINASE INHIBITOR 5"/>
    <property type="match status" value="1"/>
</dbReference>
<comment type="caution">
    <text evidence="5">The sequence shown here is derived from an EMBL/GenBank/DDBJ whole genome shotgun (WGS) entry which is preliminary data.</text>
</comment>
<dbReference type="GO" id="GO:0004869">
    <property type="term" value="F:cysteine-type endopeptidase inhibitor activity"/>
    <property type="evidence" value="ECO:0007669"/>
    <property type="project" value="UniProtKB-KW"/>
</dbReference>
<feature type="chain" id="PRO_5035468036" description="Cystatin domain-containing protein" evidence="3">
    <location>
        <begin position="21"/>
        <end position="115"/>
    </location>
</feature>
<dbReference type="EMBL" id="VOIH02000003">
    <property type="protein sequence ID" value="KAF3451836.1"/>
    <property type="molecule type" value="Genomic_DNA"/>
</dbReference>
<dbReference type="PANTHER" id="PTHR47364">
    <property type="entry name" value="CYSTEINE PROTEINASE INHIBITOR 5"/>
    <property type="match status" value="1"/>
</dbReference>
<evidence type="ECO:0000256" key="1">
    <source>
        <dbReference type="ARBA" id="ARBA00022690"/>
    </source>
</evidence>
<reference evidence="5" key="1">
    <citation type="submission" date="2020-03" db="EMBL/GenBank/DDBJ databases">
        <title>A high-quality chromosome-level genome assembly of a woody plant with both climbing and erect habits, Rhamnella rubrinervis.</title>
        <authorList>
            <person name="Lu Z."/>
            <person name="Yang Y."/>
            <person name="Zhu X."/>
            <person name="Sun Y."/>
        </authorList>
    </citation>
    <scope>NUCLEOTIDE SEQUENCE</scope>
    <source>
        <strain evidence="5">BYM</strain>
        <tissue evidence="5">Leaf</tissue>
    </source>
</reference>
<keyword evidence="1" id="KW-0646">Protease inhibitor</keyword>